<sequence length="169" mass="19267">MSVRAALFSDIPRIAEVMRDAHLRSRYADCTTFEEIECKSLLMRSIQRHGHNNYMGSQVLVSETGGIVKGFIIGILDQVYPGLKELRVTDLLFIFENGADPRDAREMLLRLIRWGERNPKVVEIMLGITDAIGDWRRVATMYEQTSFEPCGGLFRIGFDRCELPKVEGL</sequence>
<reference evidence="1" key="1">
    <citation type="journal article" date="2015" name="Nature">
        <title>Complex archaea that bridge the gap between prokaryotes and eukaryotes.</title>
        <authorList>
            <person name="Spang A."/>
            <person name="Saw J.H."/>
            <person name="Jorgensen S.L."/>
            <person name="Zaremba-Niedzwiedzka K."/>
            <person name="Martijn J."/>
            <person name="Lind A.E."/>
            <person name="van Eijk R."/>
            <person name="Schleper C."/>
            <person name="Guy L."/>
            <person name="Ettema T.J."/>
        </authorList>
    </citation>
    <scope>NUCLEOTIDE SEQUENCE</scope>
</reference>
<evidence type="ECO:0000313" key="1">
    <source>
        <dbReference type="EMBL" id="KKK82874.1"/>
    </source>
</evidence>
<dbReference type="AlphaFoldDB" id="A0A0F9AWX0"/>
<name>A0A0F9AWX0_9ZZZZ</name>
<organism evidence="1">
    <name type="scientific">marine sediment metagenome</name>
    <dbReference type="NCBI Taxonomy" id="412755"/>
    <lineage>
        <taxon>unclassified sequences</taxon>
        <taxon>metagenomes</taxon>
        <taxon>ecological metagenomes</taxon>
    </lineage>
</organism>
<evidence type="ECO:0008006" key="2">
    <source>
        <dbReference type="Google" id="ProtNLM"/>
    </source>
</evidence>
<dbReference type="EMBL" id="LAZR01052474">
    <property type="protein sequence ID" value="KKK82874.1"/>
    <property type="molecule type" value="Genomic_DNA"/>
</dbReference>
<gene>
    <name evidence="1" type="ORF">LCGC14_2799030</name>
</gene>
<protein>
    <recommendedName>
        <fullName evidence="2">N-acetyltransferase domain-containing protein</fullName>
    </recommendedName>
</protein>
<comment type="caution">
    <text evidence="1">The sequence shown here is derived from an EMBL/GenBank/DDBJ whole genome shotgun (WGS) entry which is preliminary data.</text>
</comment>
<accession>A0A0F9AWX0</accession>
<proteinExistence type="predicted"/>